<dbReference type="AlphaFoldDB" id="A0A844YBP3"/>
<organism evidence="1 2">
    <name type="scientific">Qipengyuania oceanensis</name>
    <dbReference type="NCBI Taxonomy" id="1463597"/>
    <lineage>
        <taxon>Bacteria</taxon>
        <taxon>Pseudomonadati</taxon>
        <taxon>Pseudomonadota</taxon>
        <taxon>Alphaproteobacteria</taxon>
        <taxon>Sphingomonadales</taxon>
        <taxon>Erythrobacteraceae</taxon>
        <taxon>Qipengyuania</taxon>
    </lineage>
</organism>
<reference evidence="1 2" key="1">
    <citation type="submission" date="2019-12" db="EMBL/GenBank/DDBJ databases">
        <title>Genomic-based taxomic classification of the family Erythrobacteraceae.</title>
        <authorList>
            <person name="Xu L."/>
        </authorList>
    </citation>
    <scope>NUCLEOTIDE SEQUENCE [LARGE SCALE GENOMIC DNA]</scope>
    <source>
        <strain evidence="1 2">MCCC 1A09965</strain>
    </source>
</reference>
<dbReference type="RefSeq" id="WP_160669566.1">
    <property type="nucleotide sequence ID" value="NZ_WTYN01000001.1"/>
</dbReference>
<accession>A0A844YBP3</accession>
<evidence type="ECO:0000313" key="2">
    <source>
        <dbReference type="Proteomes" id="UP000445582"/>
    </source>
</evidence>
<keyword evidence="2" id="KW-1185">Reference proteome</keyword>
<evidence type="ECO:0000313" key="1">
    <source>
        <dbReference type="EMBL" id="MXO61392.1"/>
    </source>
</evidence>
<comment type="caution">
    <text evidence="1">The sequence shown here is derived from an EMBL/GenBank/DDBJ whole genome shotgun (WGS) entry which is preliminary data.</text>
</comment>
<name>A0A844YBP3_9SPHN</name>
<sequence length="83" mass="9292">MKLYRTIDDKGGNVFGIAPNPDVAASVLTTELSIRPGKVRLLRFLDGMADMPDDTICNLPRLLEFGPIGFALFDRGQRRWIDL</sequence>
<dbReference type="Proteomes" id="UP000445582">
    <property type="component" value="Unassembled WGS sequence"/>
</dbReference>
<proteinExistence type="predicted"/>
<gene>
    <name evidence="1" type="ORF">GRI48_00025</name>
</gene>
<dbReference type="EMBL" id="WTYN01000001">
    <property type="protein sequence ID" value="MXO61392.1"/>
    <property type="molecule type" value="Genomic_DNA"/>
</dbReference>
<dbReference type="OrthoDB" id="7428756at2"/>
<protein>
    <submittedName>
        <fullName evidence="1">Uncharacterized protein</fullName>
    </submittedName>
</protein>